<dbReference type="Proteomes" id="UP000789920">
    <property type="component" value="Unassembled WGS sequence"/>
</dbReference>
<keyword evidence="2" id="KW-1185">Reference proteome</keyword>
<name>A0ACA9S560_9GLOM</name>
<comment type="caution">
    <text evidence="1">The sequence shown here is derived from an EMBL/GenBank/DDBJ whole genome shotgun (WGS) entry which is preliminary data.</text>
</comment>
<protein>
    <submittedName>
        <fullName evidence="1">31681_t:CDS:1</fullName>
    </submittedName>
</protein>
<dbReference type="EMBL" id="CAJVQC010091774">
    <property type="protein sequence ID" value="CAG8826193.1"/>
    <property type="molecule type" value="Genomic_DNA"/>
</dbReference>
<organism evidence="1 2">
    <name type="scientific">Racocetra persica</name>
    <dbReference type="NCBI Taxonomy" id="160502"/>
    <lineage>
        <taxon>Eukaryota</taxon>
        <taxon>Fungi</taxon>
        <taxon>Fungi incertae sedis</taxon>
        <taxon>Mucoromycota</taxon>
        <taxon>Glomeromycotina</taxon>
        <taxon>Glomeromycetes</taxon>
        <taxon>Diversisporales</taxon>
        <taxon>Gigasporaceae</taxon>
        <taxon>Racocetra</taxon>
    </lineage>
</organism>
<gene>
    <name evidence="1" type="ORF">RPERSI_LOCUS26675</name>
</gene>
<feature type="non-terminal residue" evidence="1">
    <location>
        <position position="1"/>
    </location>
</feature>
<reference evidence="1" key="1">
    <citation type="submission" date="2021-06" db="EMBL/GenBank/DDBJ databases">
        <authorList>
            <person name="Kallberg Y."/>
            <person name="Tangrot J."/>
            <person name="Rosling A."/>
        </authorList>
    </citation>
    <scope>NUCLEOTIDE SEQUENCE</scope>
    <source>
        <strain evidence="1">MA461A</strain>
    </source>
</reference>
<evidence type="ECO:0000313" key="2">
    <source>
        <dbReference type="Proteomes" id="UP000789920"/>
    </source>
</evidence>
<evidence type="ECO:0000313" key="1">
    <source>
        <dbReference type="EMBL" id="CAG8826193.1"/>
    </source>
</evidence>
<sequence length="43" mass="4913">RKKDESVYPETRIKSVTVGALIVPSSYLAYGLLLENNFCGFFW</sequence>
<accession>A0ACA9S560</accession>
<proteinExistence type="predicted"/>